<reference evidence="7 10" key="1">
    <citation type="journal article" date="2015" name="ISME J.">
        <title>Elemental sulfur and acetate can support life of a novel strictly anaerobic haloarchaeon.</title>
        <authorList>
            <person name="Sorokin D.Y."/>
            <person name="Kublanov I.V."/>
            <person name="Gavrilov S.N."/>
            <person name="Rojo D."/>
            <person name="Roman P."/>
            <person name="Golyshin P.N."/>
            <person name="Slepak V.Z."/>
            <person name="Smedile F."/>
            <person name="Ferrer M."/>
            <person name="Messina E."/>
            <person name="La Cono V."/>
            <person name="Yakimov M.M."/>
        </authorList>
    </citation>
    <scope>NUCLEOTIDE SEQUENCE [LARGE SCALE GENOMIC DNA]</scope>
    <source>
        <strain evidence="7 10">HSR2</strain>
    </source>
</reference>
<dbReference type="GO" id="GO:0004161">
    <property type="term" value="F:dimethylallyltranstransferase activity"/>
    <property type="evidence" value="ECO:0007669"/>
    <property type="project" value="UniProtKB-EC"/>
</dbReference>
<dbReference type="RefSeq" id="WP_050048641.1">
    <property type="nucleotide sequence ID" value="NZ_CP008874.1"/>
</dbReference>
<dbReference type="InterPro" id="IPR000092">
    <property type="entry name" value="Polyprenyl_synt"/>
</dbReference>
<dbReference type="CDD" id="cd00685">
    <property type="entry name" value="Trans_IPPS_HT"/>
    <property type="match status" value="1"/>
</dbReference>
<dbReference type="PANTHER" id="PTHR12001:SF85">
    <property type="entry name" value="SHORT CHAIN ISOPRENYL DIPHOSPHATE SYNTHASE"/>
    <property type="match status" value="1"/>
</dbReference>
<keyword evidence="10" id="KW-1185">Reference proteome</keyword>
<evidence type="ECO:0000256" key="4">
    <source>
        <dbReference type="ARBA" id="ARBA00022723"/>
    </source>
</evidence>
<dbReference type="Pfam" id="PF00348">
    <property type="entry name" value="polyprenyl_synt"/>
    <property type="match status" value="1"/>
</dbReference>
<evidence type="ECO:0000313" key="8">
    <source>
        <dbReference type="EMBL" id="ALG82326.1"/>
    </source>
</evidence>
<dbReference type="AlphaFoldDB" id="A0A0F7PB37"/>
<keyword evidence="5" id="KW-0460">Magnesium</keyword>
<dbReference type="KEGG" id="hsf:HLASA_1436"/>
<dbReference type="GO" id="GO:0008299">
    <property type="term" value="P:isoprenoid biosynthetic process"/>
    <property type="evidence" value="ECO:0007669"/>
    <property type="project" value="InterPro"/>
</dbReference>
<dbReference type="HOGENOM" id="CLU_014015_2_1_2"/>
<gene>
    <name evidence="8" type="ORF">HLASA_1436</name>
    <name evidence="7" type="ORF">HLASF_1449</name>
</gene>
<dbReference type="STRING" id="1604004.HLASA_1436"/>
<evidence type="ECO:0000256" key="1">
    <source>
        <dbReference type="ARBA" id="ARBA00001946"/>
    </source>
</evidence>
<evidence type="ECO:0000256" key="6">
    <source>
        <dbReference type="RuleBase" id="RU004466"/>
    </source>
</evidence>
<dbReference type="EC" id="2.5.1.29" evidence="7"/>
<dbReference type="InterPro" id="IPR033749">
    <property type="entry name" value="Polyprenyl_synt_CS"/>
</dbReference>
<proteinExistence type="inferred from homology"/>
<dbReference type="PROSITE" id="PS00444">
    <property type="entry name" value="POLYPRENYL_SYNTHASE_2"/>
    <property type="match status" value="1"/>
</dbReference>
<keyword evidence="3 6" id="KW-0808">Transferase</keyword>
<sequence length="350" mass="38503">MTPEAREETVLEAVQRRRELVNDAIDADLPIGDPERLYEASRYLLEAGGKRLRPAILLLTAEALLDVPLLGEDYREFPTLVEGEPPIDLMKAAVSVEVIQSFTLIHDDIMDQDEMRRGVQSVHVEYDPETAILAGDTLYSKAFEIMIAAGAPSARSMDALDTLASTCTRICEGQSLDLEFETRPTVGTDEYLDMVDRKTAVLYAASASIPAILLGADEHTRNALEEYGHAVGKAFQIHDDILDLIVSSDDLGKQRGSDLVEGKQTIVTHHAREQGVDVDGLITGDDPDAVSQEAIDEAVAVLEEAGSIDYGRTLAREYVEEGKEYLQVLPDNDARARLEQVADYLIERGY</sequence>
<dbReference type="SFLD" id="SFLDG01017">
    <property type="entry name" value="Polyprenyl_Transferase_Like"/>
    <property type="match status" value="1"/>
</dbReference>
<dbReference type="KEGG" id="hsu:HLASF_1449"/>
<organism evidence="7 10">
    <name type="scientific">Halanaeroarchaeum sulfurireducens</name>
    <dbReference type="NCBI Taxonomy" id="1604004"/>
    <lineage>
        <taxon>Archaea</taxon>
        <taxon>Methanobacteriati</taxon>
        <taxon>Methanobacteriota</taxon>
        <taxon>Stenosarchaea group</taxon>
        <taxon>Halobacteria</taxon>
        <taxon>Halobacteriales</taxon>
        <taxon>Halobacteriaceae</taxon>
        <taxon>Halanaeroarchaeum</taxon>
    </lineage>
</organism>
<dbReference type="PATRIC" id="fig|1604004.4.peg.1515"/>
<name>A0A0F7PB37_9EURY</name>
<accession>A0A0F7PB37</accession>
<dbReference type="PANTHER" id="PTHR12001">
    <property type="entry name" value="GERANYLGERANYL PYROPHOSPHATE SYNTHASE"/>
    <property type="match status" value="1"/>
</dbReference>
<dbReference type="InterPro" id="IPR008949">
    <property type="entry name" value="Isoprenoid_synthase_dom_sf"/>
</dbReference>
<evidence type="ECO:0000313" key="7">
    <source>
        <dbReference type="EMBL" id="AKH97932.1"/>
    </source>
</evidence>
<reference evidence="8 9" key="3">
    <citation type="journal article" date="2016" name="Stand. Genomic Sci.">
        <title>Complete genome sequence of 'Halanaeroarchaeum sulfurireducens' M27-SA2, a sulfur-reducing and acetate-oxidizing haloarchaeon from the deep-sea hypersaline anoxic lake Medee.</title>
        <authorList>
            <person name="Messina E."/>
            <person name="Sorokin D.Y."/>
            <person name="Kublanov I.V."/>
            <person name="Toshchakov S."/>
            <person name="Lopatina A."/>
            <person name="Arcadi E."/>
            <person name="Smedile F."/>
            <person name="La Spada G."/>
            <person name="La Cono V."/>
            <person name="Yakimov M.M."/>
        </authorList>
    </citation>
    <scope>NUCLEOTIDE SEQUENCE [LARGE SCALE GENOMIC DNA]</scope>
    <source>
        <strain evidence="8 9">M27-SA2</strain>
    </source>
</reference>
<dbReference type="SFLD" id="SFLDS00005">
    <property type="entry name" value="Isoprenoid_Synthase_Type_I"/>
    <property type="match status" value="1"/>
</dbReference>
<evidence type="ECO:0000256" key="5">
    <source>
        <dbReference type="ARBA" id="ARBA00022842"/>
    </source>
</evidence>
<evidence type="ECO:0000313" key="9">
    <source>
        <dbReference type="Proteomes" id="UP000060390"/>
    </source>
</evidence>
<dbReference type="EC" id="2.5.1.1" evidence="7"/>
<comment type="cofactor">
    <cofactor evidence="1">
        <name>Mg(2+)</name>
        <dbReference type="ChEBI" id="CHEBI:18420"/>
    </cofactor>
</comment>
<dbReference type="PROSITE" id="PS00723">
    <property type="entry name" value="POLYPRENYL_SYNTHASE_1"/>
    <property type="match status" value="1"/>
</dbReference>
<comment type="similarity">
    <text evidence="2 6">Belongs to the FPP/GGPP synthase family.</text>
</comment>
<dbReference type="GO" id="GO:0046872">
    <property type="term" value="F:metal ion binding"/>
    <property type="evidence" value="ECO:0007669"/>
    <property type="project" value="UniProtKB-KW"/>
</dbReference>
<dbReference type="Proteomes" id="UP000069906">
    <property type="component" value="Chromosome"/>
</dbReference>
<dbReference type="Gene3D" id="1.10.600.10">
    <property type="entry name" value="Farnesyl Diphosphate Synthase"/>
    <property type="match status" value="1"/>
</dbReference>
<keyword evidence="4" id="KW-0479">Metal-binding</keyword>
<dbReference type="OrthoDB" id="26738at2157"/>
<dbReference type="SUPFAM" id="SSF48576">
    <property type="entry name" value="Terpenoid synthases"/>
    <property type="match status" value="1"/>
</dbReference>
<dbReference type="GeneID" id="26010779"/>
<dbReference type="GO" id="GO:0004311">
    <property type="term" value="F:geranylgeranyl diphosphate synthase activity"/>
    <property type="evidence" value="ECO:0007669"/>
    <property type="project" value="UniProtKB-EC"/>
</dbReference>
<dbReference type="GO" id="GO:0004337">
    <property type="term" value="F:(2E,6E)-farnesyl diphosphate synthase activity"/>
    <property type="evidence" value="ECO:0007669"/>
    <property type="project" value="UniProtKB-EC"/>
</dbReference>
<evidence type="ECO:0000256" key="2">
    <source>
        <dbReference type="ARBA" id="ARBA00006706"/>
    </source>
</evidence>
<dbReference type="EC" id="2.5.1.10" evidence="7"/>
<dbReference type="EMBL" id="CP011564">
    <property type="protein sequence ID" value="ALG82326.1"/>
    <property type="molecule type" value="Genomic_DNA"/>
</dbReference>
<dbReference type="Proteomes" id="UP000060390">
    <property type="component" value="Chromosome"/>
</dbReference>
<dbReference type="EMBL" id="CP008874">
    <property type="protein sequence ID" value="AKH97932.1"/>
    <property type="molecule type" value="Genomic_DNA"/>
</dbReference>
<evidence type="ECO:0000313" key="10">
    <source>
        <dbReference type="Proteomes" id="UP000069906"/>
    </source>
</evidence>
<protein>
    <submittedName>
        <fullName evidence="7">Geranylgeranyl diphosphate synthase</fullName>
        <ecNumber evidence="7">2.5.1.1</ecNumber>
        <ecNumber evidence="7">2.5.1.10</ecNumber>
        <ecNumber evidence="7">2.5.1.29</ecNumber>
    </submittedName>
</protein>
<reference evidence="9" key="2">
    <citation type="submission" date="2015-05" db="EMBL/GenBank/DDBJ databases">
        <title>Complete genome sequence of Halanaeroarchaeum sulfurireducens type strain M27-SA2, a sulfate-reducer haloarchaeon from marine anoxic lake Medee.</title>
        <authorList>
            <person name="Messina E."/>
            <person name="Kublanov I.V."/>
            <person name="Toshchakov S."/>
            <person name="Arcadi E."/>
            <person name="La Spada G."/>
            <person name="La Cono V."/>
            <person name="Yakimov M.M."/>
        </authorList>
    </citation>
    <scope>NUCLEOTIDE SEQUENCE [LARGE SCALE GENOMIC DNA]</scope>
    <source>
        <strain evidence="9">M27-SA2</strain>
    </source>
</reference>
<evidence type="ECO:0000256" key="3">
    <source>
        <dbReference type="ARBA" id="ARBA00022679"/>
    </source>
</evidence>